<reference evidence="1 2" key="1">
    <citation type="submission" date="2018-06" db="EMBL/GenBank/DDBJ databases">
        <authorList>
            <consortium name="Pathogen Informatics"/>
            <person name="Doyle S."/>
        </authorList>
    </citation>
    <scope>NUCLEOTIDE SEQUENCE [LARGE SCALE GENOMIC DNA]</scope>
    <source>
        <strain evidence="1 2">NCTC7303</strain>
    </source>
</reference>
<proteinExistence type="predicted"/>
<accession>A0A379SFH8</accession>
<dbReference type="Proteomes" id="UP000255443">
    <property type="component" value="Unassembled WGS sequence"/>
</dbReference>
<evidence type="ECO:0000313" key="2">
    <source>
        <dbReference type="Proteomes" id="UP000255443"/>
    </source>
</evidence>
<sequence>MTGNKYGSAAAVRREVAEYLRPPRRMPVAEGIKQFMFVPRGANTAVPPCGYRQSACLKTRTRTALSGRIPPDAVSL</sequence>
<dbReference type="EMBL" id="UGXC01000002">
    <property type="protein sequence ID" value="SUG28349.1"/>
    <property type="molecule type" value="Genomic_DNA"/>
</dbReference>
<name>A0A379SFH8_SALER</name>
<organism evidence="1 2">
    <name type="scientific">Salmonella enterica subsp. arizonae</name>
    <dbReference type="NCBI Taxonomy" id="59203"/>
    <lineage>
        <taxon>Bacteria</taxon>
        <taxon>Pseudomonadati</taxon>
        <taxon>Pseudomonadota</taxon>
        <taxon>Gammaproteobacteria</taxon>
        <taxon>Enterobacterales</taxon>
        <taxon>Enterobacteriaceae</taxon>
        <taxon>Salmonella</taxon>
    </lineage>
</organism>
<protein>
    <submittedName>
        <fullName evidence="1">Phage terminase large subunit</fullName>
    </submittedName>
</protein>
<gene>
    <name evidence="1" type="ORF">NCTC7303_00473</name>
</gene>
<evidence type="ECO:0000313" key="1">
    <source>
        <dbReference type="EMBL" id="SUG28349.1"/>
    </source>
</evidence>
<dbReference type="AlphaFoldDB" id="A0A379SFH8"/>